<dbReference type="PANTHER" id="PTHR48079">
    <property type="entry name" value="PROTEIN YEEZ"/>
    <property type="match status" value="1"/>
</dbReference>
<evidence type="ECO:0000259" key="1">
    <source>
        <dbReference type="Pfam" id="PF13460"/>
    </source>
</evidence>
<dbReference type="Gene3D" id="3.40.50.720">
    <property type="entry name" value="NAD(P)-binding Rossmann-like Domain"/>
    <property type="match status" value="1"/>
</dbReference>
<protein>
    <recommendedName>
        <fullName evidence="1">NAD(P)-binding domain-containing protein</fullName>
    </recommendedName>
</protein>
<evidence type="ECO:0000313" key="2">
    <source>
        <dbReference type="EMBL" id="RDL40065.1"/>
    </source>
</evidence>
<dbReference type="GO" id="GO:0005737">
    <property type="term" value="C:cytoplasm"/>
    <property type="evidence" value="ECO:0007669"/>
    <property type="project" value="TreeGrafter"/>
</dbReference>
<keyword evidence="3" id="KW-1185">Reference proteome</keyword>
<gene>
    <name evidence="2" type="ORF">BP5553_00044</name>
</gene>
<comment type="caution">
    <text evidence="2">The sequence shown here is derived from an EMBL/GenBank/DDBJ whole genome shotgun (WGS) entry which is preliminary data.</text>
</comment>
<dbReference type="RefSeq" id="XP_031872721.1">
    <property type="nucleotide sequence ID" value="XM_032008667.1"/>
</dbReference>
<dbReference type="SUPFAM" id="SSF51735">
    <property type="entry name" value="NAD(P)-binding Rossmann-fold domains"/>
    <property type="match status" value="1"/>
</dbReference>
<name>A0A370TX09_9HELO</name>
<dbReference type="InterPro" id="IPR016040">
    <property type="entry name" value="NAD(P)-bd_dom"/>
</dbReference>
<dbReference type="EMBL" id="NPIC01000001">
    <property type="protein sequence ID" value="RDL40065.1"/>
    <property type="molecule type" value="Genomic_DNA"/>
</dbReference>
<organism evidence="2 3">
    <name type="scientific">Venustampulla echinocandica</name>
    <dbReference type="NCBI Taxonomy" id="2656787"/>
    <lineage>
        <taxon>Eukaryota</taxon>
        <taxon>Fungi</taxon>
        <taxon>Dikarya</taxon>
        <taxon>Ascomycota</taxon>
        <taxon>Pezizomycotina</taxon>
        <taxon>Leotiomycetes</taxon>
        <taxon>Helotiales</taxon>
        <taxon>Pleuroascaceae</taxon>
        <taxon>Venustampulla</taxon>
    </lineage>
</organism>
<dbReference type="GO" id="GO:0004029">
    <property type="term" value="F:aldehyde dehydrogenase (NAD+) activity"/>
    <property type="evidence" value="ECO:0007669"/>
    <property type="project" value="TreeGrafter"/>
</dbReference>
<dbReference type="STRING" id="2656787.A0A370TX09"/>
<dbReference type="Pfam" id="PF13460">
    <property type="entry name" value="NAD_binding_10"/>
    <property type="match status" value="1"/>
</dbReference>
<dbReference type="OrthoDB" id="2130169at2759"/>
<proteinExistence type="predicted"/>
<dbReference type="GeneID" id="43592893"/>
<dbReference type="AlphaFoldDB" id="A0A370TX09"/>
<dbReference type="PANTHER" id="PTHR48079:SF6">
    <property type="entry name" value="NAD(P)-BINDING DOMAIN-CONTAINING PROTEIN-RELATED"/>
    <property type="match status" value="1"/>
</dbReference>
<dbReference type="InterPro" id="IPR051783">
    <property type="entry name" value="NAD(P)-dependent_oxidoreduct"/>
</dbReference>
<feature type="domain" description="NAD(P)-binding" evidence="1">
    <location>
        <begin position="12"/>
        <end position="113"/>
    </location>
</feature>
<dbReference type="InterPro" id="IPR036291">
    <property type="entry name" value="NAD(P)-bd_dom_sf"/>
</dbReference>
<sequence>MYFDEVDKGMAGGTGHIGGAVLDGIYGYPGWTSLTVLVRGDAKAQRLQARYPKISVLVGDIDNVEIVEAAAKDADIVINCCPDISHEEGISAILRGLASREVKGFYFHTSGAALIWDEPDGSKAGTKVWDDIEDIGVITSLPEDKSHRKTDKLVFVASEDVNVAIISPTMVCGLSQSIEHPFPLTLPSILKVIRSLNSGFTVSAGENRLSYIHVQDLASLYFTLACHALRYIAYEVGSTNDDPKEIVSYCGPKAYYFAEFGDTSFGSYMADMVRELNFLGVLENIEVKRIDLRDAEQASGAMEDDAPDSWAKHIAASYGIDMRVKASRAKKLGWDPRVKNLQHDLGEVLKKYSESEKGV</sequence>
<reference evidence="2 3" key="1">
    <citation type="journal article" date="2018" name="IMA Fungus">
        <title>IMA Genome-F 9: Draft genome sequence of Annulohypoxylon stygium, Aspergillus mulundensis, Berkeleyomyces basicola (syn. Thielaviopsis basicola), Ceratocystis smalleyi, two Cercospora beticola strains, Coleophoma cylindrospora, Fusarium fracticaudum, Phialophora cf. hyalina, and Morchella septimelata.</title>
        <authorList>
            <person name="Wingfield B.D."/>
            <person name="Bills G.F."/>
            <person name="Dong Y."/>
            <person name="Huang W."/>
            <person name="Nel W.J."/>
            <person name="Swalarsk-Parry B.S."/>
            <person name="Vaghefi N."/>
            <person name="Wilken P.M."/>
            <person name="An Z."/>
            <person name="de Beer Z.W."/>
            <person name="De Vos L."/>
            <person name="Chen L."/>
            <person name="Duong T.A."/>
            <person name="Gao Y."/>
            <person name="Hammerbacher A."/>
            <person name="Kikkert J.R."/>
            <person name="Li Y."/>
            <person name="Li H."/>
            <person name="Li K."/>
            <person name="Li Q."/>
            <person name="Liu X."/>
            <person name="Ma X."/>
            <person name="Naidoo K."/>
            <person name="Pethybridge S.J."/>
            <person name="Sun J."/>
            <person name="Steenkamp E.T."/>
            <person name="van der Nest M.A."/>
            <person name="van Wyk S."/>
            <person name="Wingfield M.J."/>
            <person name="Xiong C."/>
            <person name="Yue Q."/>
            <person name="Zhang X."/>
        </authorList>
    </citation>
    <scope>NUCLEOTIDE SEQUENCE [LARGE SCALE GENOMIC DNA]</scope>
    <source>
        <strain evidence="2 3">BP 5553</strain>
    </source>
</reference>
<dbReference type="Proteomes" id="UP000254866">
    <property type="component" value="Unassembled WGS sequence"/>
</dbReference>
<evidence type="ECO:0000313" key="3">
    <source>
        <dbReference type="Proteomes" id="UP000254866"/>
    </source>
</evidence>
<accession>A0A370TX09</accession>